<dbReference type="AlphaFoldDB" id="A0AAW6TPG5"/>
<comment type="caution">
    <text evidence="1">The sequence shown here is derived from an EMBL/GenBank/DDBJ whole genome shotgun (WGS) entry which is preliminary data.</text>
</comment>
<evidence type="ECO:0000313" key="2">
    <source>
        <dbReference type="Proteomes" id="UP001228643"/>
    </source>
</evidence>
<reference evidence="1 2" key="1">
    <citation type="submission" date="2023-04" db="EMBL/GenBank/DDBJ databases">
        <title>Two novel species of Flavobacterium.</title>
        <authorList>
            <person name="Liu Q."/>
            <person name="Xin Y.-H."/>
        </authorList>
    </citation>
    <scope>NUCLEOTIDE SEQUENCE [LARGE SCALE GENOMIC DNA]</scope>
    <source>
        <strain evidence="1 2">LB2P87</strain>
    </source>
</reference>
<proteinExistence type="predicted"/>
<dbReference type="Proteomes" id="UP001228643">
    <property type="component" value="Unassembled WGS sequence"/>
</dbReference>
<dbReference type="EMBL" id="JASCRY010000003">
    <property type="protein sequence ID" value="MDI5950341.1"/>
    <property type="molecule type" value="Genomic_DNA"/>
</dbReference>
<gene>
    <name evidence="1" type="ORF">QLS97_11845</name>
</gene>
<evidence type="ECO:0000313" key="1">
    <source>
        <dbReference type="EMBL" id="MDI5950341.1"/>
    </source>
</evidence>
<protein>
    <submittedName>
        <fullName evidence="1">Uncharacterized protein</fullName>
    </submittedName>
</protein>
<sequence length="116" mass="14064">MTRKKGLVYDNQKYFSRLLKYEFQEDLSFDTYCDFKYFDVALNDYSIIIFVIYSEEELFDFMKVYKKGIPLIMCTFSKERFMKLQKIDDLILLDTSKIRAEIVTDLKYYFNLVNAL</sequence>
<name>A0AAW6TPG5_9FLAO</name>
<organism evidence="1 2">
    <name type="scientific">Flavobacterium yafengii</name>
    <dbReference type="NCBI Taxonomy" id="3041253"/>
    <lineage>
        <taxon>Bacteria</taxon>
        <taxon>Pseudomonadati</taxon>
        <taxon>Bacteroidota</taxon>
        <taxon>Flavobacteriia</taxon>
        <taxon>Flavobacteriales</taxon>
        <taxon>Flavobacteriaceae</taxon>
        <taxon>Flavobacterium</taxon>
    </lineage>
</organism>
<dbReference type="RefSeq" id="WP_282716913.1">
    <property type="nucleotide sequence ID" value="NZ_JASCRX010000005.1"/>
</dbReference>
<keyword evidence="2" id="KW-1185">Reference proteome</keyword>
<accession>A0AAW6TPG5</accession>